<gene>
    <name evidence="1" type="ORF">CCAP1982_LOCUS11441</name>
</gene>
<comment type="caution">
    <text evidence="1">The sequence shown here is derived from an EMBL/GenBank/DDBJ whole genome shotgun (WGS) entry which is preliminary data.</text>
</comment>
<organism evidence="1 2">
    <name type="scientific">Ceratitis capitata</name>
    <name type="common">Mediterranean fruit fly</name>
    <name type="synonym">Tephritis capitata</name>
    <dbReference type="NCBI Taxonomy" id="7213"/>
    <lineage>
        <taxon>Eukaryota</taxon>
        <taxon>Metazoa</taxon>
        <taxon>Ecdysozoa</taxon>
        <taxon>Arthropoda</taxon>
        <taxon>Hexapoda</taxon>
        <taxon>Insecta</taxon>
        <taxon>Pterygota</taxon>
        <taxon>Neoptera</taxon>
        <taxon>Endopterygota</taxon>
        <taxon>Diptera</taxon>
        <taxon>Brachycera</taxon>
        <taxon>Muscomorpha</taxon>
        <taxon>Tephritoidea</taxon>
        <taxon>Tephritidae</taxon>
        <taxon>Ceratitis</taxon>
        <taxon>Ceratitis</taxon>
    </lineage>
</organism>
<proteinExistence type="predicted"/>
<evidence type="ECO:0000313" key="1">
    <source>
        <dbReference type="EMBL" id="CAD7002978.1"/>
    </source>
</evidence>
<name>A0A811UXD0_CERCA</name>
<dbReference type="Proteomes" id="UP000606786">
    <property type="component" value="Unassembled WGS sequence"/>
</dbReference>
<evidence type="ECO:0000313" key="2">
    <source>
        <dbReference type="Proteomes" id="UP000606786"/>
    </source>
</evidence>
<sequence>MLFNGRAIYWLDFGDEQRALSLSTLTPTLHRQTTRTPTRTYTPTPHAFAVAIYKVNSISRSINQRLPPSSGKPPTVKHSR</sequence>
<protein>
    <submittedName>
        <fullName evidence="1">(Mediterranean fruit fly) hypothetical protein</fullName>
    </submittedName>
</protein>
<reference evidence="1" key="1">
    <citation type="submission" date="2020-11" db="EMBL/GenBank/DDBJ databases">
        <authorList>
            <person name="Whitehead M."/>
        </authorList>
    </citation>
    <scope>NUCLEOTIDE SEQUENCE</scope>
    <source>
        <strain evidence="1">EGII</strain>
    </source>
</reference>
<accession>A0A811UXD0</accession>
<dbReference type="AlphaFoldDB" id="A0A811UXD0"/>
<dbReference type="EMBL" id="CAJHJT010000034">
    <property type="protein sequence ID" value="CAD7002978.1"/>
    <property type="molecule type" value="Genomic_DNA"/>
</dbReference>
<keyword evidence="2" id="KW-1185">Reference proteome</keyword>